<proteinExistence type="inferred from homology"/>
<keyword evidence="4 9" id="KW-0812">Transmembrane</keyword>
<evidence type="ECO:0000256" key="5">
    <source>
        <dbReference type="ARBA" id="ARBA00022968"/>
    </source>
</evidence>
<dbReference type="Proteomes" id="UP000261540">
    <property type="component" value="Unplaced"/>
</dbReference>
<dbReference type="InterPro" id="IPR051227">
    <property type="entry name" value="CS_glycosyltransferase"/>
</dbReference>
<comment type="subcellular location">
    <subcellularLocation>
        <location evidence="1 9">Golgi apparatus</location>
        <location evidence="1 9">Golgi stack membrane</location>
        <topology evidence="1 9">Single-pass type II membrane protein</topology>
    </subcellularLocation>
</comment>
<organism evidence="12 13">
    <name type="scientific">Paramormyrops kingsleyae</name>
    <dbReference type="NCBI Taxonomy" id="1676925"/>
    <lineage>
        <taxon>Eukaryota</taxon>
        <taxon>Metazoa</taxon>
        <taxon>Chordata</taxon>
        <taxon>Craniata</taxon>
        <taxon>Vertebrata</taxon>
        <taxon>Euteleostomi</taxon>
        <taxon>Actinopterygii</taxon>
        <taxon>Neopterygii</taxon>
        <taxon>Teleostei</taxon>
        <taxon>Osteoglossocephala</taxon>
        <taxon>Osteoglossomorpha</taxon>
        <taxon>Osteoglossiformes</taxon>
        <taxon>Mormyridae</taxon>
        <taxon>Paramormyrops</taxon>
    </lineage>
</organism>
<feature type="region of interest" description="Disordered" evidence="11">
    <location>
        <begin position="45"/>
        <end position="74"/>
    </location>
</feature>
<reference evidence="12" key="2">
    <citation type="submission" date="2025-09" db="UniProtKB">
        <authorList>
            <consortium name="Ensembl"/>
        </authorList>
    </citation>
    <scope>IDENTIFICATION</scope>
</reference>
<dbReference type="Gene3D" id="3.90.550.50">
    <property type="match status" value="1"/>
</dbReference>
<dbReference type="GO" id="GO:0047238">
    <property type="term" value="F:glucuronosyl-N-acetylgalactosaminyl-proteoglycan 4-beta-N-acetylgalactosaminyltransferase activity"/>
    <property type="evidence" value="ECO:0007669"/>
    <property type="project" value="TreeGrafter"/>
</dbReference>
<evidence type="ECO:0000256" key="11">
    <source>
        <dbReference type="SAM" id="MobiDB-lite"/>
    </source>
</evidence>
<keyword evidence="5 9" id="KW-0735">Signal-anchor</keyword>
<comment type="similarity">
    <text evidence="2 9">Belongs to the chondroitin N-acetylgalactosaminyltransferase family.</text>
</comment>
<dbReference type="EC" id="2.4.1.-" evidence="9"/>
<dbReference type="PANTHER" id="PTHR12369:SF22">
    <property type="entry name" value="CHONDROITIN SULFATE SYNTHASE 2"/>
    <property type="match status" value="1"/>
</dbReference>
<sequence>MRYATLVSFLRPIGPVVIGISLGFTLSLLSVTWVDDPCDADGRSAGELSLDGGAKQRGARKPSSISTGSLENADAEEDFEPRIVPYKPLQQTPAKKIIRAKYISTELGIRERLFVGVLTSKNTINTLGVAMNRTIRNHLDAVIFFTGMRNRKLPPGMTVVAHGDDRLIWNMFQTVKYVLDRYVGEYDWFYFIQDDTYLEADRIKQLVEHLSMAESLYMGKPEEFAGGETGGRYCYGGFGYLLSRSLLLRLKPLLETCRNDILSSSPDEWLGRCIVDSANVNCVDEYQGLQYYHFEVGKDFDPSKEVSTNFRNAIVVHPVTEPEQMYRLHKHFTEIELQQTYDEIQKLQDEIKNVSMEAIDGKRTAHWPVGINPPFEPKTRFEVLSWDYFTEDQVYTCVDGSPKCELRGIDKVDIMDVVEIAMMELNKKYKPILNMRKQQLINGYRRFDPTRGMEYTLDLQLEVVNQKGRSRSITKRVHLVRPLSQIEIIPMPYVTEATRVHIILPMNVHDLEYANHFLEVYASHFFEKTENAVLSFLFIYDPFQAQKVNQKDIFSGVKAKITEYERKYSTVKIPWISVKTEAPSQIKMMDIISKKHPLETLFFIANVHTNVNSEFLNRCRMNSINNWQVFFPVHFQDYNPDIAYHNQEQMVATYLSKDDGHFDRNAFDEACFYNSDYMATRTQMNADVQENEEILETLDIYEMFIRYSSLHVFRAVEPVLRQKYHFQVCDPRLSEDIYHRCIKSNLERLGSRSQLAMVLFAQEQGNST</sequence>
<feature type="transmembrane region" description="Helical" evidence="9">
    <location>
        <begin position="12"/>
        <end position="34"/>
    </location>
</feature>
<dbReference type="GeneTree" id="ENSGT01050000244857"/>
<evidence type="ECO:0000256" key="7">
    <source>
        <dbReference type="ARBA" id="ARBA00023034"/>
    </source>
</evidence>
<dbReference type="GO" id="GO:0032580">
    <property type="term" value="C:Golgi cisterna membrane"/>
    <property type="evidence" value="ECO:0007669"/>
    <property type="project" value="UniProtKB-SubCell"/>
</dbReference>
<keyword evidence="8 9" id="KW-0472">Membrane</keyword>
<dbReference type="OrthoDB" id="9985088at2759"/>
<evidence type="ECO:0000313" key="13">
    <source>
        <dbReference type="Proteomes" id="UP000261540"/>
    </source>
</evidence>
<name>A0A3B3SIP1_9TELE</name>
<accession>A0A3B3SIP1</accession>
<evidence type="ECO:0000256" key="8">
    <source>
        <dbReference type="ARBA" id="ARBA00023136"/>
    </source>
</evidence>
<evidence type="ECO:0000256" key="4">
    <source>
        <dbReference type="ARBA" id="ARBA00022692"/>
    </source>
</evidence>
<dbReference type="Pfam" id="PF05679">
    <property type="entry name" value="CHGN"/>
    <property type="match status" value="1"/>
</dbReference>
<protein>
    <recommendedName>
        <fullName evidence="9">Hexosyltransferase</fullName>
        <ecNumber evidence="9">2.4.1.-</ecNumber>
    </recommendedName>
</protein>
<keyword evidence="13" id="KW-1185">Reference proteome</keyword>
<keyword evidence="6 9" id="KW-1133">Transmembrane helix</keyword>
<evidence type="ECO:0000256" key="2">
    <source>
        <dbReference type="ARBA" id="ARBA00009239"/>
    </source>
</evidence>
<evidence type="ECO:0000256" key="6">
    <source>
        <dbReference type="ARBA" id="ARBA00022989"/>
    </source>
</evidence>
<evidence type="ECO:0000256" key="10">
    <source>
        <dbReference type="SAM" id="Coils"/>
    </source>
</evidence>
<dbReference type="InterPro" id="IPR008428">
    <property type="entry name" value="Chond_GalNAc"/>
</dbReference>
<feature type="coiled-coil region" evidence="10">
    <location>
        <begin position="330"/>
        <end position="357"/>
    </location>
</feature>
<dbReference type="PANTHER" id="PTHR12369">
    <property type="entry name" value="CHONDROITIN SYNTHASE"/>
    <property type="match status" value="1"/>
</dbReference>
<reference evidence="12" key="1">
    <citation type="submission" date="2025-08" db="UniProtKB">
        <authorList>
            <consortium name="Ensembl"/>
        </authorList>
    </citation>
    <scope>IDENTIFICATION</scope>
</reference>
<dbReference type="AlphaFoldDB" id="A0A3B3SIP1"/>
<keyword evidence="7 9" id="KW-0333">Golgi apparatus</keyword>
<dbReference type="Ensembl" id="ENSPKIT00000011441.1">
    <property type="protein sequence ID" value="ENSPKIP00000030619.1"/>
    <property type="gene ID" value="ENSPKIG00000011411.1"/>
</dbReference>
<evidence type="ECO:0000256" key="3">
    <source>
        <dbReference type="ARBA" id="ARBA00022679"/>
    </source>
</evidence>
<evidence type="ECO:0000313" key="12">
    <source>
        <dbReference type="Ensembl" id="ENSPKIP00000030619.1"/>
    </source>
</evidence>
<evidence type="ECO:0000256" key="1">
    <source>
        <dbReference type="ARBA" id="ARBA00004447"/>
    </source>
</evidence>
<keyword evidence="10" id="KW-0175">Coiled coil</keyword>
<dbReference type="STRING" id="1676925.ENSPKIP00000030619"/>
<evidence type="ECO:0000256" key="9">
    <source>
        <dbReference type="RuleBase" id="RU364016"/>
    </source>
</evidence>
<keyword evidence="3 9" id="KW-0808">Transferase</keyword>